<dbReference type="RefSeq" id="WP_160363397.1">
    <property type="nucleotide sequence ID" value="NZ_JACEIB010000003.1"/>
</dbReference>
<dbReference type="SUPFAM" id="SSF51735">
    <property type="entry name" value="NAD(P)-binding Rossmann-fold domains"/>
    <property type="match status" value="1"/>
</dbReference>
<dbReference type="PROSITE" id="PS00061">
    <property type="entry name" value="ADH_SHORT"/>
    <property type="match status" value="1"/>
</dbReference>
<evidence type="ECO:0000256" key="3">
    <source>
        <dbReference type="RuleBase" id="RU000363"/>
    </source>
</evidence>
<gene>
    <name evidence="4" type="ORF">HZF05_05655</name>
</gene>
<name>A0A838L7Q2_9SPHN</name>
<reference evidence="4 5" key="1">
    <citation type="submission" date="2020-07" db="EMBL/GenBank/DDBJ databases">
        <authorList>
            <person name="Sun Q."/>
        </authorList>
    </citation>
    <scope>NUCLEOTIDE SEQUENCE [LARGE SCALE GENOMIC DNA]</scope>
    <source>
        <strain evidence="4 5">CGMCC 1.13654</strain>
    </source>
</reference>
<comment type="caution">
    <text evidence="4">The sequence shown here is derived from an EMBL/GenBank/DDBJ whole genome shotgun (WGS) entry which is preliminary data.</text>
</comment>
<dbReference type="PANTHER" id="PTHR44196:SF1">
    <property type="entry name" value="DEHYDROGENASE_REDUCTASE SDR FAMILY MEMBER 7B"/>
    <property type="match status" value="1"/>
</dbReference>
<dbReference type="GO" id="GO:0016491">
    <property type="term" value="F:oxidoreductase activity"/>
    <property type="evidence" value="ECO:0007669"/>
    <property type="project" value="UniProtKB-KW"/>
</dbReference>
<dbReference type="EMBL" id="JACEIB010000003">
    <property type="protein sequence ID" value="MBA2933578.1"/>
    <property type="molecule type" value="Genomic_DNA"/>
</dbReference>
<evidence type="ECO:0000256" key="2">
    <source>
        <dbReference type="ARBA" id="ARBA00023002"/>
    </source>
</evidence>
<dbReference type="PRINTS" id="PR00081">
    <property type="entry name" value="GDHRDH"/>
</dbReference>
<dbReference type="Pfam" id="PF00106">
    <property type="entry name" value="adh_short"/>
    <property type="match status" value="1"/>
</dbReference>
<dbReference type="PANTHER" id="PTHR44196">
    <property type="entry name" value="DEHYDROGENASE/REDUCTASE SDR FAMILY MEMBER 7B"/>
    <property type="match status" value="1"/>
</dbReference>
<dbReference type="InterPro" id="IPR036291">
    <property type="entry name" value="NAD(P)-bd_dom_sf"/>
</dbReference>
<sequence>MKLSGRTILITGGSSGIGFELAVQLLARSNVIIITGRDEQALNDAKRRFPEIETIQSDVSDPDAIRALFKTVIERFPRLDTLVNNAGIMRNLKLGEERSIENVTLEIDVDLNGPIRMVQQFLPHLLNQRDALILNVSSGLAFVPMPISPVYSAAKAAIHAYTRCLRVQLEKSTVSVVELAPPATETPLFRDEFAEEMKGQKGMPVDVLVRRAIDSVEAGKVEIRPGLSNILKIASRIAPGVIFRQLGKVGRP</sequence>
<dbReference type="Proteomes" id="UP000570166">
    <property type="component" value="Unassembled WGS sequence"/>
</dbReference>
<accession>A0A838L7Q2</accession>
<dbReference type="PRINTS" id="PR00080">
    <property type="entry name" value="SDRFAMILY"/>
</dbReference>
<proteinExistence type="inferred from homology"/>
<comment type="similarity">
    <text evidence="1 3">Belongs to the short-chain dehydrogenases/reductases (SDR) family.</text>
</comment>
<dbReference type="InterPro" id="IPR002347">
    <property type="entry name" value="SDR_fam"/>
</dbReference>
<dbReference type="InterPro" id="IPR020904">
    <property type="entry name" value="Sc_DH/Rdtase_CS"/>
</dbReference>
<dbReference type="AlphaFoldDB" id="A0A838L7Q2"/>
<protein>
    <submittedName>
        <fullName evidence="4">SDR family NAD(P)-dependent oxidoreductase</fullName>
    </submittedName>
</protein>
<organism evidence="4 5">
    <name type="scientific">Sphingomonas chungangi</name>
    <dbReference type="NCBI Taxonomy" id="2683589"/>
    <lineage>
        <taxon>Bacteria</taxon>
        <taxon>Pseudomonadati</taxon>
        <taxon>Pseudomonadota</taxon>
        <taxon>Alphaproteobacteria</taxon>
        <taxon>Sphingomonadales</taxon>
        <taxon>Sphingomonadaceae</taxon>
        <taxon>Sphingomonas</taxon>
    </lineage>
</organism>
<keyword evidence="2" id="KW-0560">Oxidoreductase</keyword>
<dbReference type="GO" id="GO:0016020">
    <property type="term" value="C:membrane"/>
    <property type="evidence" value="ECO:0007669"/>
    <property type="project" value="TreeGrafter"/>
</dbReference>
<evidence type="ECO:0000313" key="5">
    <source>
        <dbReference type="Proteomes" id="UP000570166"/>
    </source>
</evidence>
<keyword evidence="5" id="KW-1185">Reference proteome</keyword>
<evidence type="ECO:0000256" key="1">
    <source>
        <dbReference type="ARBA" id="ARBA00006484"/>
    </source>
</evidence>
<evidence type="ECO:0000313" key="4">
    <source>
        <dbReference type="EMBL" id="MBA2933578.1"/>
    </source>
</evidence>
<dbReference type="Gene3D" id="3.40.50.720">
    <property type="entry name" value="NAD(P)-binding Rossmann-like Domain"/>
    <property type="match status" value="1"/>
</dbReference>